<dbReference type="AlphaFoldDB" id="A0A0A9A311"/>
<reference evidence="1" key="2">
    <citation type="journal article" date="2015" name="Data Brief">
        <title>Shoot transcriptome of the giant reed, Arundo donax.</title>
        <authorList>
            <person name="Barrero R.A."/>
            <person name="Guerrero F.D."/>
            <person name="Moolhuijzen P."/>
            <person name="Goolsby J.A."/>
            <person name="Tidwell J."/>
            <person name="Bellgard S.E."/>
            <person name="Bellgard M.I."/>
        </authorList>
    </citation>
    <scope>NUCLEOTIDE SEQUENCE</scope>
    <source>
        <tissue evidence="1">Shoot tissue taken approximately 20 cm above the soil surface</tissue>
    </source>
</reference>
<protein>
    <submittedName>
        <fullName evidence="1">Uncharacterized protein</fullName>
    </submittedName>
</protein>
<dbReference type="EMBL" id="GBRH01256463">
    <property type="protein sequence ID" value="JAD41432.1"/>
    <property type="molecule type" value="Transcribed_RNA"/>
</dbReference>
<evidence type="ECO:0000313" key="1">
    <source>
        <dbReference type="EMBL" id="JAD41432.1"/>
    </source>
</evidence>
<accession>A0A0A9A311</accession>
<organism evidence="1">
    <name type="scientific">Arundo donax</name>
    <name type="common">Giant reed</name>
    <name type="synonym">Donax arundinaceus</name>
    <dbReference type="NCBI Taxonomy" id="35708"/>
    <lineage>
        <taxon>Eukaryota</taxon>
        <taxon>Viridiplantae</taxon>
        <taxon>Streptophyta</taxon>
        <taxon>Embryophyta</taxon>
        <taxon>Tracheophyta</taxon>
        <taxon>Spermatophyta</taxon>
        <taxon>Magnoliopsida</taxon>
        <taxon>Liliopsida</taxon>
        <taxon>Poales</taxon>
        <taxon>Poaceae</taxon>
        <taxon>PACMAD clade</taxon>
        <taxon>Arundinoideae</taxon>
        <taxon>Arundineae</taxon>
        <taxon>Arundo</taxon>
    </lineage>
</organism>
<proteinExistence type="predicted"/>
<sequence length="70" mass="7713">MMDVSPRTSLVPQTAITLRSSSLLTISRMRSPFAWFRCLIASSVPDIVALTMLDCLAMVAALEPDPLMSW</sequence>
<name>A0A0A9A311_ARUDO</name>
<reference evidence="1" key="1">
    <citation type="submission" date="2014-09" db="EMBL/GenBank/DDBJ databases">
        <authorList>
            <person name="Magalhaes I.L.F."/>
            <person name="Oliveira U."/>
            <person name="Santos F.R."/>
            <person name="Vidigal T.H.D.A."/>
            <person name="Brescovit A.D."/>
            <person name="Santos A.J."/>
        </authorList>
    </citation>
    <scope>NUCLEOTIDE SEQUENCE</scope>
    <source>
        <tissue evidence="1">Shoot tissue taken approximately 20 cm above the soil surface</tissue>
    </source>
</reference>